<keyword evidence="6" id="KW-1133">Transmembrane helix</keyword>
<accession>A0A8C6LTJ3</accession>
<keyword evidence="4" id="KW-0325">Glycoprotein</keyword>
<keyword evidence="3" id="KW-1015">Disulfide bond</keyword>
<dbReference type="SMART" id="SM00408">
    <property type="entry name" value="IGc2"/>
    <property type="match status" value="3"/>
</dbReference>
<feature type="domain" description="Ig-like" evidence="7">
    <location>
        <begin position="279"/>
        <end position="367"/>
    </location>
</feature>
<evidence type="ECO:0000256" key="1">
    <source>
        <dbReference type="ARBA" id="ARBA00004479"/>
    </source>
</evidence>
<sequence>TETVQTAEPGVLVRIPCNSTTPASVRWTKDGHDVRPETADGRLAVLQNGSLEIRRMGRDDEGIYLCSSTLPDSDFRARVQLRMASGPKDLSTLVFPVISLSNGTLVANRGAFIHFRCSASSEPSQRLTWTFSRAPSNNTLISTSQTSLEYWIKSIQPGDQGVYTCGAINTVSNQTVNKSSELLVYYLPPTHPDCMWIPTPDLSFIQLNCSWPGMYPTPKLSWGQKDDVQETNNLSVMLNSSLVQNEKIMEKKFTCTAQHALLPARDVRSCSIILKAPYPVGKPMAVALEGSNVTLSCTEVTSVPTANTTWRKGLLQALITPGSKYILSGNTAVFLLTITNTSKDDEDVYFCRSENQFGVVELQVQLSVKSSSSAYVGGVIGVFISFLIVGSAIIIARVLYSRRHQICLGNVKLRHLTSGDERGDVLSLVESDDEHFFQDTVPQLRTEANGRRTTLVEVHRIPSSRILTFYRSGANLGAGCF</sequence>
<dbReference type="Pfam" id="PF07679">
    <property type="entry name" value="I-set"/>
    <property type="match status" value="1"/>
</dbReference>
<evidence type="ECO:0000256" key="4">
    <source>
        <dbReference type="ARBA" id="ARBA00023180"/>
    </source>
</evidence>
<keyword evidence="2 6" id="KW-0472">Membrane</keyword>
<dbReference type="Proteomes" id="UP000694548">
    <property type="component" value="Chromosome sgr11"/>
</dbReference>
<dbReference type="GeneTree" id="ENSGT00940000159876"/>
<dbReference type="GO" id="GO:0007416">
    <property type="term" value="P:synapse assembly"/>
    <property type="evidence" value="ECO:0007669"/>
    <property type="project" value="TreeGrafter"/>
</dbReference>
<comment type="subcellular location">
    <subcellularLocation>
        <location evidence="1">Membrane</location>
        <topology evidence="1">Single-pass type I membrane protein</topology>
    </subcellularLocation>
</comment>
<keyword evidence="6" id="KW-0812">Transmembrane</keyword>
<gene>
    <name evidence="8" type="primary">VSIG10</name>
</gene>
<dbReference type="InterPro" id="IPR003599">
    <property type="entry name" value="Ig_sub"/>
</dbReference>
<dbReference type="InterPro" id="IPR013783">
    <property type="entry name" value="Ig-like_fold"/>
</dbReference>
<dbReference type="InterPro" id="IPR036179">
    <property type="entry name" value="Ig-like_dom_sf"/>
</dbReference>
<dbReference type="PANTHER" id="PTHR11640:SF157">
    <property type="entry name" value="V-SET AND IMMUNOGLOBULIN DOMAIN-CONTAINING PROTEIN 10"/>
    <property type="match status" value="1"/>
</dbReference>
<keyword evidence="5" id="KW-0393">Immunoglobulin domain</keyword>
<evidence type="ECO:0000256" key="6">
    <source>
        <dbReference type="SAM" id="Phobius"/>
    </source>
</evidence>
<evidence type="ECO:0000313" key="9">
    <source>
        <dbReference type="Proteomes" id="UP000694548"/>
    </source>
</evidence>
<evidence type="ECO:0000256" key="5">
    <source>
        <dbReference type="ARBA" id="ARBA00023319"/>
    </source>
</evidence>
<dbReference type="SUPFAM" id="SSF48726">
    <property type="entry name" value="Immunoglobulin"/>
    <property type="match status" value="4"/>
</dbReference>
<reference evidence="8" key="2">
    <citation type="submission" date="2025-08" db="UniProtKB">
        <authorList>
            <consortium name="Ensembl"/>
        </authorList>
    </citation>
    <scope>IDENTIFICATION</scope>
</reference>
<dbReference type="GO" id="GO:0005911">
    <property type="term" value="C:cell-cell junction"/>
    <property type="evidence" value="ECO:0007669"/>
    <property type="project" value="TreeGrafter"/>
</dbReference>
<dbReference type="GO" id="GO:0098609">
    <property type="term" value="P:cell-cell adhesion"/>
    <property type="evidence" value="ECO:0007669"/>
    <property type="project" value="TreeGrafter"/>
</dbReference>
<evidence type="ECO:0000259" key="7">
    <source>
        <dbReference type="PROSITE" id="PS50835"/>
    </source>
</evidence>
<dbReference type="Gene3D" id="2.60.40.10">
    <property type="entry name" value="Immunoglobulins"/>
    <property type="match status" value="3"/>
</dbReference>
<dbReference type="InterPro" id="IPR007110">
    <property type="entry name" value="Ig-like_dom"/>
</dbReference>
<feature type="domain" description="Ig-like" evidence="7">
    <location>
        <begin position="1"/>
        <end position="82"/>
    </location>
</feature>
<dbReference type="InterPro" id="IPR003598">
    <property type="entry name" value="Ig_sub2"/>
</dbReference>
<protein>
    <submittedName>
        <fullName evidence="8">V-set and immunoglobulin domain containing 10</fullName>
    </submittedName>
</protein>
<organism evidence="8 9">
    <name type="scientific">Nothobranchius furzeri</name>
    <name type="common">Turquoise killifish</name>
    <dbReference type="NCBI Taxonomy" id="105023"/>
    <lineage>
        <taxon>Eukaryota</taxon>
        <taxon>Metazoa</taxon>
        <taxon>Chordata</taxon>
        <taxon>Craniata</taxon>
        <taxon>Vertebrata</taxon>
        <taxon>Euteleostomi</taxon>
        <taxon>Actinopterygii</taxon>
        <taxon>Neopterygii</taxon>
        <taxon>Teleostei</taxon>
        <taxon>Neoteleostei</taxon>
        <taxon>Acanthomorphata</taxon>
        <taxon>Ovalentaria</taxon>
        <taxon>Atherinomorphae</taxon>
        <taxon>Cyprinodontiformes</taxon>
        <taxon>Nothobranchiidae</taxon>
        <taxon>Nothobranchius</taxon>
    </lineage>
</organism>
<reference evidence="8" key="1">
    <citation type="submission" date="2014-08" db="EMBL/GenBank/DDBJ databases">
        <authorList>
            <person name="Senf B."/>
            <person name="Petzold A."/>
            <person name="Downie B.R."/>
            <person name="Koch P."/>
            <person name="Platzer M."/>
        </authorList>
    </citation>
    <scope>NUCLEOTIDE SEQUENCE [LARGE SCALE GENOMIC DNA]</scope>
    <source>
        <strain evidence="8">GRZ</strain>
    </source>
</reference>
<dbReference type="PANTHER" id="PTHR11640">
    <property type="entry name" value="NEPHRIN"/>
    <property type="match status" value="1"/>
</dbReference>
<dbReference type="InterPro" id="IPR051275">
    <property type="entry name" value="Cell_adhesion_signaling"/>
</dbReference>
<dbReference type="AlphaFoldDB" id="A0A8C6LTJ3"/>
<feature type="transmembrane region" description="Helical" evidence="6">
    <location>
        <begin position="374"/>
        <end position="400"/>
    </location>
</feature>
<keyword evidence="9" id="KW-1185">Reference proteome</keyword>
<dbReference type="CDD" id="cd00096">
    <property type="entry name" value="Ig"/>
    <property type="match status" value="1"/>
</dbReference>
<feature type="domain" description="Ig-like" evidence="7">
    <location>
        <begin position="96"/>
        <end position="177"/>
    </location>
</feature>
<dbReference type="GO" id="GO:0050839">
    <property type="term" value="F:cell adhesion molecule binding"/>
    <property type="evidence" value="ECO:0007669"/>
    <property type="project" value="TreeGrafter"/>
</dbReference>
<evidence type="ECO:0000313" key="8">
    <source>
        <dbReference type="Ensembl" id="ENSNFUP00015025464.1"/>
    </source>
</evidence>
<dbReference type="Ensembl" id="ENSNFUT00015026606.1">
    <property type="protein sequence ID" value="ENSNFUP00015025464.1"/>
    <property type="gene ID" value="ENSNFUG00015012312.1"/>
</dbReference>
<dbReference type="PROSITE" id="PS50835">
    <property type="entry name" value="IG_LIKE"/>
    <property type="match status" value="3"/>
</dbReference>
<evidence type="ECO:0000256" key="2">
    <source>
        <dbReference type="ARBA" id="ARBA00023136"/>
    </source>
</evidence>
<dbReference type="GO" id="GO:0005886">
    <property type="term" value="C:plasma membrane"/>
    <property type="evidence" value="ECO:0007669"/>
    <property type="project" value="TreeGrafter"/>
</dbReference>
<evidence type="ECO:0000256" key="3">
    <source>
        <dbReference type="ARBA" id="ARBA00023157"/>
    </source>
</evidence>
<reference evidence="8" key="3">
    <citation type="submission" date="2025-09" db="UniProtKB">
        <authorList>
            <consortium name="Ensembl"/>
        </authorList>
    </citation>
    <scope>IDENTIFICATION</scope>
</reference>
<name>A0A8C6LTJ3_NOTFU</name>
<dbReference type="Pfam" id="PF13927">
    <property type="entry name" value="Ig_3"/>
    <property type="match status" value="1"/>
</dbReference>
<dbReference type="SMART" id="SM00409">
    <property type="entry name" value="IG"/>
    <property type="match status" value="3"/>
</dbReference>
<proteinExistence type="predicted"/>
<dbReference type="InterPro" id="IPR013098">
    <property type="entry name" value="Ig_I-set"/>
</dbReference>